<sequence>MENSEALSVDVCTVWGMAQGAELDERLARIAAGVEACRGLGDELWRAGSAQLEQVMGDVDAMVVAGEAARVVVTAEAIGRGETGAGAEALTPVGWVRRFAPSTKAGGAGQVVAVAQAFAVAGVAPVKDAVLSGSLPVRSAAVVLSEAEKLLPLITQEARPTVLDGLIEVAATAGPRECRRLRPTLLATYGVDGELQREQDAAKRFVSLSQPFVDEMGLAEYRLVLDPEGKAVLEAALGPLSAPAPVDGERDLRSSDRRRGEALVTLVRQAVSSAEPGSRATKAQLFVTVDLETLRSGLRGAGVTVGGPEAGTLLAPETVRRLACDATIIPTVMGAAGAVVDLGRDVRLFTAAQSKRLWLRDQHCTYPGCDMPAHWSDAHHLVHWADGGPTDLSNAALLCERHHTVVHTRRYAGVLVEDDTGTRVEWDRTVDSYDRLLAVQSAREPA</sequence>
<dbReference type="Gene3D" id="1.10.30.50">
    <property type="match status" value="1"/>
</dbReference>
<dbReference type="SMART" id="SM00507">
    <property type="entry name" value="HNHc"/>
    <property type="match status" value="1"/>
</dbReference>
<dbReference type="Proteomes" id="UP001500390">
    <property type="component" value="Unassembled WGS sequence"/>
</dbReference>
<feature type="domain" description="HNH nuclease" evidence="2">
    <location>
        <begin position="354"/>
        <end position="404"/>
    </location>
</feature>
<evidence type="ECO:0000313" key="3">
    <source>
        <dbReference type="EMBL" id="GAA4399440.1"/>
    </source>
</evidence>
<dbReference type="Pfam" id="PF02720">
    <property type="entry name" value="DUF222"/>
    <property type="match status" value="1"/>
</dbReference>
<reference evidence="4" key="1">
    <citation type="journal article" date="2019" name="Int. J. Syst. Evol. Microbiol.">
        <title>The Global Catalogue of Microorganisms (GCM) 10K type strain sequencing project: providing services to taxonomists for standard genome sequencing and annotation.</title>
        <authorList>
            <consortium name="The Broad Institute Genomics Platform"/>
            <consortium name="The Broad Institute Genome Sequencing Center for Infectious Disease"/>
            <person name="Wu L."/>
            <person name="Ma J."/>
        </authorList>
    </citation>
    <scope>NUCLEOTIDE SEQUENCE [LARGE SCALE GENOMIC DNA]</scope>
    <source>
        <strain evidence="4">JCM 17738</strain>
    </source>
</reference>
<name>A0ABP8K2A0_9MICO</name>
<gene>
    <name evidence="3" type="ORF">GCM10023153_25580</name>
</gene>
<dbReference type="InterPro" id="IPR003615">
    <property type="entry name" value="HNH_nuc"/>
</dbReference>
<keyword evidence="4" id="KW-1185">Reference proteome</keyword>
<evidence type="ECO:0000259" key="2">
    <source>
        <dbReference type="SMART" id="SM00507"/>
    </source>
</evidence>
<evidence type="ECO:0000313" key="4">
    <source>
        <dbReference type="Proteomes" id="UP001500390"/>
    </source>
</evidence>
<proteinExistence type="inferred from homology"/>
<evidence type="ECO:0000256" key="1">
    <source>
        <dbReference type="ARBA" id="ARBA00023450"/>
    </source>
</evidence>
<dbReference type="CDD" id="cd00085">
    <property type="entry name" value="HNHc"/>
    <property type="match status" value="1"/>
</dbReference>
<comment type="similarity">
    <text evidence="1">Belongs to the Rv1128c/1148c/1588c/1702c/1945/3466 family.</text>
</comment>
<dbReference type="InterPro" id="IPR002711">
    <property type="entry name" value="HNH"/>
</dbReference>
<organism evidence="3 4">
    <name type="scientific">Ornithinibacter aureus</name>
    <dbReference type="NCBI Taxonomy" id="622664"/>
    <lineage>
        <taxon>Bacteria</taxon>
        <taxon>Bacillati</taxon>
        <taxon>Actinomycetota</taxon>
        <taxon>Actinomycetes</taxon>
        <taxon>Micrococcales</taxon>
        <taxon>Intrasporangiaceae</taxon>
        <taxon>Ornithinibacter</taxon>
    </lineage>
</organism>
<comment type="caution">
    <text evidence="3">The sequence shown here is derived from an EMBL/GenBank/DDBJ whole genome shotgun (WGS) entry which is preliminary data.</text>
</comment>
<dbReference type="EMBL" id="BAABFX010000033">
    <property type="protein sequence ID" value="GAA4399440.1"/>
    <property type="molecule type" value="Genomic_DNA"/>
</dbReference>
<dbReference type="Pfam" id="PF01844">
    <property type="entry name" value="HNH"/>
    <property type="match status" value="1"/>
</dbReference>
<protein>
    <recommendedName>
        <fullName evidence="2">HNH nuclease domain-containing protein</fullName>
    </recommendedName>
</protein>
<accession>A0ABP8K2A0</accession>
<dbReference type="InterPro" id="IPR003870">
    <property type="entry name" value="DUF222"/>
</dbReference>